<dbReference type="OrthoDB" id="5504085at2"/>
<dbReference type="Proteomes" id="UP000067626">
    <property type="component" value="Chromosome"/>
</dbReference>
<dbReference type="RefSeq" id="WP_050430639.1">
    <property type="nucleotide sequence ID" value="NZ_CP012159.1"/>
</dbReference>
<dbReference type="AlphaFoldDB" id="A0A0K1EC00"/>
<organism evidence="1 2">
    <name type="scientific">Chondromyces crocatus</name>
    <dbReference type="NCBI Taxonomy" id="52"/>
    <lineage>
        <taxon>Bacteria</taxon>
        <taxon>Pseudomonadati</taxon>
        <taxon>Myxococcota</taxon>
        <taxon>Polyangia</taxon>
        <taxon>Polyangiales</taxon>
        <taxon>Polyangiaceae</taxon>
        <taxon>Chondromyces</taxon>
    </lineage>
</organism>
<dbReference type="KEGG" id="ccro:CMC5_025620"/>
<evidence type="ECO:0000313" key="2">
    <source>
        <dbReference type="Proteomes" id="UP000067626"/>
    </source>
</evidence>
<keyword evidence="2" id="KW-1185">Reference proteome</keyword>
<proteinExistence type="predicted"/>
<reference evidence="1 2" key="1">
    <citation type="submission" date="2015-07" db="EMBL/GenBank/DDBJ databases">
        <title>Genome analysis of myxobacterium Chondromyces crocatus Cm c5 reveals a high potential for natural compound synthesis and the genetic basis for the loss of fruiting body formation.</title>
        <authorList>
            <person name="Zaburannyi N."/>
            <person name="Bunk B."/>
            <person name="Maier J."/>
            <person name="Overmann J."/>
            <person name="Mueller R."/>
        </authorList>
    </citation>
    <scope>NUCLEOTIDE SEQUENCE [LARGE SCALE GENOMIC DNA]</scope>
    <source>
        <strain evidence="1 2">Cm c5</strain>
    </source>
</reference>
<sequence>MLRISKAQVEAFKPIALADFETQMVAHSERFSPTLSSVLGKDQLRVVVRSAVEVASRYGFTFTGPVRLFIELGFLFGSGFHADPQYPWAHEFLADPDPQTQMPRAQELHARSVEAMDRINGPGDLYLDAAFERIRAFGEDIPMVRPVEVPTVALSAMCEVHPEKAAFVGEPALRALIEAGEVEAKERGIYEGRDIVLLLTLMFAFGRGCTDDPLYPWISRTLSNERIPDPARRVRQLHRKALTWVRAVLENKRRAS</sequence>
<evidence type="ECO:0000313" key="1">
    <source>
        <dbReference type="EMBL" id="AKT38416.1"/>
    </source>
</evidence>
<name>A0A0K1EC00_CHOCO</name>
<protein>
    <submittedName>
        <fullName evidence="1">Uncharacterized protein</fullName>
    </submittedName>
</protein>
<dbReference type="EMBL" id="CP012159">
    <property type="protein sequence ID" value="AKT38416.1"/>
    <property type="molecule type" value="Genomic_DNA"/>
</dbReference>
<gene>
    <name evidence="1" type="ORF">CMC5_025620</name>
</gene>
<dbReference type="STRING" id="52.CMC5_025620"/>
<accession>A0A0K1EC00</accession>